<evidence type="ECO:0000313" key="7">
    <source>
        <dbReference type="Proteomes" id="UP000286954"/>
    </source>
</evidence>
<dbReference type="Proteomes" id="UP000286954">
    <property type="component" value="Chromosome"/>
</dbReference>
<dbReference type="InterPro" id="IPR051813">
    <property type="entry name" value="HepT_RNase_toxin"/>
</dbReference>
<dbReference type="KEGG" id="gak:X907_0004"/>
<dbReference type="EMBL" id="CP018911">
    <property type="protein sequence ID" value="AZU02555.1"/>
    <property type="molecule type" value="Genomic_DNA"/>
</dbReference>
<keyword evidence="2" id="KW-1277">Toxin-antitoxin system</keyword>
<name>A0A3T0E5A9_9PROT</name>
<protein>
    <submittedName>
        <fullName evidence="6">Uncharacterized protein</fullName>
    </submittedName>
</protein>
<evidence type="ECO:0000313" key="6">
    <source>
        <dbReference type="EMBL" id="AZU02555.1"/>
    </source>
</evidence>
<gene>
    <name evidence="6" type="ORF">X907_0004</name>
</gene>
<evidence type="ECO:0000256" key="5">
    <source>
        <dbReference type="ARBA" id="ARBA00022801"/>
    </source>
</evidence>
<evidence type="ECO:0000256" key="2">
    <source>
        <dbReference type="ARBA" id="ARBA00022649"/>
    </source>
</evidence>
<keyword evidence="7" id="KW-1185">Reference proteome</keyword>
<dbReference type="AlphaFoldDB" id="A0A3T0E5A9"/>
<keyword evidence="3" id="KW-0540">Nuclease</keyword>
<dbReference type="GO" id="GO:0000166">
    <property type="term" value="F:nucleotide binding"/>
    <property type="evidence" value="ECO:0007669"/>
    <property type="project" value="UniProtKB-KW"/>
</dbReference>
<keyword evidence="1" id="KW-0597">Phosphoprotein</keyword>
<dbReference type="RefSeq" id="WP_127565029.1">
    <property type="nucleotide sequence ID" value="NZ_BMFB01000004.1"/>
</dbReference>
<keyword evidence="4" id="KW-0547">Nucleotide-binding</keyword>
<dbReference type="OrthoDB" id="4829434at2"/>
<dbReference type="PANTHER" id="PTHR34139:SF1">
    <property type="entry name" value="RNASE MJ1380-RELATED"/>
    <property type="match status" value="1"/>
</dbReference>
<dbReference type="Pfam" id="PF01934">
    <property type="entry name" value="HepT-like"/>
    <property type="match status" value="1"/>
</dbReference>
<evidence type="ECO:0000256" key="1">
    <source>
        <dbReference type="ARBA" id="ARBA00022553"/>
    </source>
</evidence>
<dbReference type="GO" id="GO:0004540">
    <property type="term" value="F:RNA nuclease activity"/>
    <property type="evidence" value="ECO:0007669"/>
    <property type="project" value="InterPro"/>
</dbReference>
<dbReference type="GO" id="GO:0016787">
    <property type="term" value="F:hydrolase activity"/>
    <property type="evidence" value="ECO:0007669"/>
    <property type="project" value="UniProtKB-KW"/>
</dbReference>
<proteinExistence type="predicted"/>
<accession>A0A3T0E5A9</accession>
<reference evidence="6 7" key="1">
    <citation type="submission" date="2016-12" db="EMBL/GenBank/DDBJ databases">
        <title>The genome of dimorphic prosthecate Glycocaulis alkaliphilus 6b-8t, isolated from crude oil dictates its adaptability in petroleum environments.</title>
        <authorList>
            <person name="Wu X.-L."/>
            <person name="Geng S."/>
        </authorList>
    </citation>
    <scope>NUCLEOTIDE SEQUENCE [LARGE SCALE GENOMIC DNA]</scope>
    <source>
        <strain evidence="6 7">6B-8</strain>
    </source>
</reference>
<evidence type="ECO:0000256" key="4">
    <source>
        <dbReference type="ARBA" id="ARBA00022741"/>
    </source>
</evidence>
<dbReference type="InterPro" id="IPR008201">
    <property type="entry name" value="HepT-like"/>
</dbReference>
<sequence>MRAQIRKRLSDALTEARFAHGLVTERDADAIARDPVARRALERACEIVSEALRAAIESEPGIVADYPDIPWKKAIGLRTRLAHAYDRVDIAFLTDAARNAFPDLISKLEKALA</sequence>
<dbReference type="PANTHER" id="PTHR34139">
    <property type="entry name" value="UPF0331 PROTEIN MJ0127"/>
    <property type="match status" value="1"/>
</dbReference>
<organism evidence="6 7">
    <name type="scientific">Glycocaulis alkaliphilus</name>
    <dbReference type="NCBI Taxonomy" id="1434191"/>
    <lineage>
        <taxon>Bacteria</taxon>
        <taxon>Pseudomonadati</taxon>
        <taxon>Pseudomonadota</taxon>
        <taxon>Alphaproteobacteria</taxon>
        <taxon>Maricaulales</taxon>
        <taxon>Maricaulaceae</taxon>
        <taxon>Glycocaulis</taxon>
    </lineage>
</organism>
<keyword evidence="5" id="KW-0378">Hydrolase</keyword>
<dbReference type="GO" id="GO:0110001">
    <property type="term" value="C:toxin-antitoxin complex"/>
    <property type="evidence" value="ECO:0007669"/>
    <property type="project" value="InterPro"/>
</dbReference>
<evidence type="ECO:0000256" key="3">
    <source>
        <dbReference type="ARBA" id="ARBA00022722"/>
    </source>
</evidence>